<dbReference type="InterPro" id="IPR051783">
    <property type="entry name" value="NAD(P)-dependent_oxidoreduct"/>
</dbReference>
<dbReference type="AlphaFoldDB" id="A0A9E8NA04"/>
<dbReference type="SUPFAM" id="SSF51735">
    <property type="entry name" value="NAD(P)-binding Rossmann-fold domains"/>
    <property type="match status" value="1"/>
</dbReference>
<evidence type="ECO:0000313" key="2">
    <source>
        <dbReference type="Proteomes" id="UP001164653"/>
    </source>
</evidence>
<proteinExistence type="predicted"/>
<protein>
    <submittedName>
        <fullName evidence="1">NAD-dependent dehydratase</fullName>
    </submittedName>
</protein>
<dbReference type="Gene3D" id="3.40.50.720">
    <property type="entry name" value="NAD(P)-binding Rossmann-like Domain"/>
    <property type="match status" value="1"/>
</dbReference>
<dbReference type="PANTHER" id="PTHR48079">
    <property type="entry name" value="PROTEIN YEEZ"/>
    <property type="match status" value="1"/>
</dbReference>
<accession>A0A9E8NA04</accession>
<reference evidence="1" key="1">
    <citation type="submission" date="2022-11" db="EMBL/GenBank/DDBJ databases">
        <title>Dyadobacter pollutisoli sp. nov., isolated from plastic dumped soil.</title>
        <authorList>
            <person name="Kim J.M."/>
            <person name="Kim K.R."/>
            <person name="Lee J.K."/>
            <person name="Hao L."/>
            <person name="Jeon C.O."/>
        </authorList>
    </citation>
    <scope>NUCLEOTIDE SEQUENCE</scope>
    <source>
        <strain evidence="1">U1</strain>
    </source>
</reference>
<dbReference type="PANTHER" id="PTHR48079:SF6">
    <property type="entry name" value="NAD(P)-BINDING DOMAIN-CONTAINING PROTEIN-RELATED"/>
    <property type="match status" value="1"/>
</dbReference>
<sequence>MLDRESKLEKKRVSILGCGWLGFPLAQRLQRDHITLETKGSTTSADKLASFQDHGIKGYLLDLTPGFSDEATLLHSFFDSDCLIVSLPPRQSKNEPGFYVQQIQAVAAEIKKSPIKEVILISSTGIYPELNRIVTEEDVLASEESAPSDMVAAENLLQSLRPDITVTILRLGGLMGYNRIPGKYVKGQKNMITGSIPVNYIHRDDAVGIIISILEQGLVNETFNIVSPLHPVRRDIYENSCSRFNWEAPTFAEPDISPDFKVISGEKFDSTYSYNFIFPDPLKFYYSLENEM</sequence>
<gene>
    <name evidence="1" type="ORF">ON006_23630</name>
</gene>
<dbReference type="InterPro" id="IPR036291">
    <property type="entry name" value="NAD(P)-bd_dom_sf"/>
</dbReference>
<dbReference type="EMBL" id="CP112998">
    <property type="protein sequence ID" value="WAC10721.1"/>
    <property type="molecule type" value="Genomic_DNA"/>
</dbReference>
<dbReference type="KEGG" id="dpf:ON006_23630"/>
<dbReference type="GO" id="GO:0004029">
    <property type="term" value="F:aldehyde dehydrogenase (NAD+) activity"/>
    <property type="evidence" value="ECO:0007669"/>
    <property type="project" value="TreeGrafter"/>
</dbReference>
<dbReference type="RefSeq" id="WP_244822486.1">
    <property type="nucleotide sequence ID" value="NZ_CP112998.1"/>
</dbReference>
<dbReference type="GO" id="GO:0005737">
    <property type="term" value="C:cytoplasm"/>
    <property type="evidence" value="ECO:0007669"/>
    <property type="project" value="TreeGrafter"/>
</dbReference>
<organism evidence="1 2">
    <name type="scientific">Dyadobacter pollutisoli</name>
    <dbReference type="NCBI Taxonomy" id="2910158"/>
    <lineage>
        <taxon>Bacteria</taxon>
        <taxon>Pseudomonadati</taxon>
        <taxon>Bacteroidota</taxon>
        <taxon>Cytophagia</taxon>
        <taxon>Cytophagales</taxon>
        <taxon>Spirosomataceae</taxon>
        <taxon>Dyadobacter</taxon>
    </lineage>
</organism>
<name>A0A9E8NA04_9BACT</name>
<evidence type="ECO:0000313" key="1">
    <source>
        <dbReference type="EMBL" id="WAC10721.1"/>
    </source>
</evidence>
<dbReference type="Proteomes" id="UP001164653">
    <property type="component" value="Chromosome"/>
</dbReference>
<keyword evidence="2" id="KW-1185">Reference proteome</keyword>